<keyword evidence="9 13" id="KW-0418">Kinase</keyword>
<dbReference type="NCBIfam" id="TIGR00682">
    <property type="entry name" value="lpxK"/>
    <property type="match status" value="1"/>
</dbReference>
<dbReference type="PANTHER" id="PTHR42724">
    <property type="entry name" value="TETRAACYLDISACCHARIDE 4'-KINASE"/>
    <property type="match status" value="1"/>
</dbReference>
<comment type="pathway">
    <text evidence="2 13">Glycolipid biosynthesis; lipid IV(A) biosynthesis; lipid IV(A) from (3R)-3-hydroxytetradecanoyl-[acyl-carrier-protein] and UDP-N-acetyl-alpha-D-glucosamine: step 6/6.</text>
</comment>
<comment type="similarity">
    <text evidence="13">Belongs to the LpxK family.</text>
</comment>
<comment type="catalytic activity">
    <reaction evidence="13">
        <text>a lipid A disaccharide + ATP = a lipid IVA + ADP + H(+)</text>
        <dbReference type="Rhea" id="RHEA:67840"/>
        <dbReference type="ChEBI" id="CHEBI:15378"/>
        <dbReference type="ChEBI" id="CHEBI:30616"/>
        <dbReference type="ChEBI" id="CHEBI:176343"/>
        <dbReference type="ChEBI" id="CHEBI:176425"/>
        <dbReference type="ChEBI" id="CHEBI:456216"/>
        <dbReference type="EC" id="2.7.1.130"/>
    </reaction>
</comment>
<keyword evidence="10 13" id="KW-0067">ATP-binding</keyword>
<evidence type="ECO:0000256" key="1">
    <source>
        <dbReference type="ARBA" id="ARBA00002274"/>
    </source>
</evidence>
<sequence>MSLERSLSRSWYSKLGWTWCLAPLLLLTTPIVFSKRQRFLSKRQHQSYQSKLPVIVVGNITVGGTGKSPMVIALATLLKQIGYRPGIVTRGHKRESNQPVIVAEHSLAAEVGDEPLMLYRRTQCPVAVSIKRAEAIQALELLNSVDVIISDDGLQHYAMGRDIEIVMVDAERGLGNGMLLPVGPLREPAARLNEADFVFAIGKPAPVITSTPCFHGGLHLASIVHLVESTKTLSLDALSEKQWMVIAGIGNPDRFMTSLKASGLKQPVETRFFADHHAYKRDDLSASCSVVMTEKDAVKVESFASAADDWWYVAAQLELPEEFVRALSARLKAVIQQKNQDYE</sequence>
<gene>
    <name evidence="13" type="primary">lpxK</name>
    <name evidence="14" type="ORF">Ga0061065_10528</name>
</gene>
<name>A0A0K6ILF9_9GAMM</name>
<keyword evidence="11 13" id="KW-0443">Lipid metabolism</keyword>
<dbReference type="Pfam" id="PF02606">
    <property type="entry name" value="LpxK"/>
    <property type="match status" value="1"/>
</dbReference>
<comment type="function">
    <text evidence="1 13">Transfers the gamma-phosphate of ATP to the 4'-position of a tetraacyldisaccharide 1-phosphate intermediate (termed DS-1-P) to form tetraacyldisaccharide 1,4'-bis-phosphate (lipid IVA).</text>
</comment>
<proteinExistence type="inferred from homology"/>
<evidence type="ECO:0000256" key="10">
    <source>
        <dbReference type="ARBA" id="ARBA00022840"/>
    </source>
</evidence>
<dbReference type="AlphaFoldDB" id="A0A0K6ILF9"/>
<dbReference type="Proteomes" id="UP000182769">
    <property type="component" value="Unassembled WGS sequence"/>
</dbReference>
<protein>
    <recommendedName>
        <fullName evidence="4 13">Tetraacyldisaccharide 4'-kinase</fullName>
        <ecNumber evidence="3 13">2.7.1.130</ecNumber>
    </recommendedName>
    <alternativeName>
        <fullName evidence="12 13">Lipid A 4'-kinase</fullName>
    </alternativeName>
</protein>
<keyword evidence="7 13" id="KW-0808">Transferase</keyword>
<dbReference type="InterPro" id="IPR027417">
    <property type="entry name" value="P-loop_NTPase"/>
</dbReference>
<reference evidence="15" key="1">
    <citation type="submission" date="2015-08" db="EMBL/GenBank/DDBJ databases">
        <authorList>
            <person name="Varghese N."/>
        </authorList>
    </citation>
    <scope>NUCLEOTIDE SEQUENCE [LARGE SCALE GENOMIC DNA]</scope>
    <source>
        <strain evidence="15">JCM 18476</strain>
    </source>
</reference>
<dbReference type="GO" id="GO:0009244">
    <property type="term" value="P:lipopolysaccharide core region biosynthetic process"/>
    <property type="evidence" value="ECO:0007669"/>
    <property type="project" value="TreeGrafter"/>
</dbReference>
<dbReference type="SUPFAM" id="SSF52540">
    <property type="entry name" value="P-loop containing nucleoside triphosphate hydrolases"/>
    <property type="match status" value="1"/>
</dbReference>
<evidence type="ECO:0000256" key="2">
    <source>
        <dbReference type="ARBA" id="ARBA00004870"/>
    </source>
</evidence>
<accession>A0A0K6ILF9</accession>
<comment type="caution">
    <text evidence="13">Lacks conserved residue(s) required for the propagation of feature annotation.</text>
</comment>
<dbReference type="PANTHER" id="PTHR42724:SF1">
    <property type="entry name" value="TETRAACYLDISACCHARIDE 4'-KINASE, MITOCHONDRIAL-RELATED"/>
    <property type="match status" value="1"/>
</dbReference>
<dbReference type="GO" id="GO:0009029">
    <property type="term" value="F:lipid-A 4'-kinase activity"/>
    <property type="evidence" value="ECO:0007669"/>
    <property type="project" value="UniProtKB-UniRule"/>
</dbReference>
<evidence type="ECO:0000313" key="14">
    <source>
        <dbReference type="EMBL" id="CUB03938.1"/>
    </source>
</evidence>
<evidence type="ECO:0000256" key="4">
    <source>
        <dbReference type="ARBA" id="ARBA00016436"/>
    </source>
</evidence>
<dbReference type="UniPathway" id="UPA00359">
    <property type="reaction ID" value="UER00482"/>
</dbReference>
<dbReference type="EC" id="2.7.1.130" evidence="3 13"/>
<keyword evidence="15" id="KW-1185">Reference proteome</keyword>
<dbReference type="InterPro" id="IPR003758">
    <property type="entry name" value="LpxK"/>
</dbReference>
<dbReference type="CDD" id="cd01983">
    <property type="entry name" value="SIMIBI"/>
    <property type="match status" value="1"/>
</dbReference>
<evidence type="ECO:0000256" key="13">
    <source>
        <dbReference type="HAMAP-Rule" id="MF_00409"/>
    </source>
</evidence>
<evidence type="ECO:0000313" key="15">
    <source>
        <dbReference type="Proteomes" id="UP000182769"/>
    </source>
</evidence>
<evidence type="ECO:0000256" key="12">
    <source>
        <dbReference type="ARBA" id="ARBA00029757"/>
    </source>
</evidence>
<evidence type="ECO:0000256" key="3">
    <source>
        <dbReference type="ARBA" id="ARBA00012071"/>
    </source>
</evidence>
<evidence type="ECO:0000256" key="6">
    <source>
        <dbReference type="ARBA" id="ARBA00022556"/>
    </source>
</evidence>
<dbReference type="RefSeq" id="WP_055462898.1">
    <property type="nucleotide sequence ID" value="NZ_CYHG01000005.1"/>
</dbReference>
<evidence type="ECO:0000256" key="7">
    <source>
        <dbReference type="ARBA" id="ARBA00022679"/>
    </source>
</evidence>
<keyword evidence="6 13" id="KW-0441">Lipid A biosynthesis</keyword>
<dbReference type="GO" id="GO:0005886">
    <property type="term" value="C:plasma membrane"/>
    <property type="evidence" value="ECO:0007669"/>
    <property type="project" value="TreeGrafter"/>
</dbReference>
<evidence type="ECO:0000256" key="8">
    <source>
        <dbReference type="ARBA" id="ARBA00022741"/>
    </source>
</evidence>
<keyword evidence="8 13" id="KW-0547">Nucleotide-binding</keyword>
<dbReference type="HAMAP" id="MF_00409">
    <property type="entry name" value="LpxK"/>
    <property type="match status" value="1"/>
</dbReference>
<keyword evidence="5 13" id="KW-0444">Lipid biosynthesis</keyword>
<evidence type="ECO:0000256" key="11">
    <source>
        <dbReference type="ARBA" id="ARBA00023098"/>
    </source>
</evidence>
<dbReference type="GO" id="GO:0005524">
    <property type="term" value="F:ATP binding"/>
    <property type="evidence" value="ECO:0007669"/>
    <property type="project" value="UniProtKB-UniRule"/>
</dbReference>
<evidence type="ECO:0000256" key="5">
    <source>
        <dbReference type="ARBA" id="ARBA00022516"/>
    </source>
</evidence>
<organism evidence="14 15">
    <name type="scientific">Marinomonas fungiae</name>
    <dbReference type="NCBI Taxonomy" id="1137284"/>
    <lineage>
        <taxon>Bacteria</taxon>
        <taxon>Pseudomonadati</taxon>
        <taxon>Pseudomonadota</taxon>
        <taxon>Gammaproteobacteria</taxon>
        <taxon>Oceanospirillales</taxon>
        <taxon>Oceanospirillaceae</taxon>
        <taxon>Marinomonas</taxon>
    </lineage>
</organism>
<dbReference type="OrthoDB" id="9766423at2"/>
<evidence type="ECO:0000256" key="9">
    <source>
        <dbReference type="ARBA" id="ARBA00022777"/>
    </source>
</evidence>
<dbReference type="STRING" id="1137284.GCA_001418205_01795"/>
<dbReference type="GO" id="GO:0009245">
    <property type="term" value="P:lipid A biosynthetic process"/>
    <property type="evidence" value="ECO:0007669"/>
    <property type="project" value="UniProtKB-UniRule"/>
</dbReference>
<dbReference type="EMBL" id="CYHG01000005">
    <property type="protein sequence ID" value="CUB03938.1"/>
    <property type="molecule type" value="Genomic_DNA"/>
</dbReference>